<dbReference type="InterPro" id="IPR035965">
    <property type="entry name" value="PAS-like_dom_sf"/>
</dbReference>
<dbReference type="Pfam" id="PF08448">
    <property type="entry name" value="PAS_4"/>
    <property type="match status" value="4"/>
</dbReference>
<evidence type="ECO:0000256" key="4">
    <source>
        <dbReference type="ARBA" id="ARBA00022553"/>
    </source>
</evidence>
<evidence type="ECO:0000313" key="16">
    <source>
        <dbReference type="Proteomes" id="UP000605848"/>
    </source>
</evidence>
<gene>
    <name evidence="15" type="ORF">JKG68_00805</name>
</gene>
<sequence length="748" mass="83431">MLAKRTDGAGAANPDFLAGGGRMGALMRAYDWSASPLGLPETWPQSLRTLVRLMLNAKQAMFIAWGPQLVFLYNDDYAPIFGAKHPHALGQPFAEVWSDIWEQIKPLVDSTLAGEASWHEDLLIPMERNGYPEDAYFTFSYNPVHDDEGAIAGMFCAAIEATDKVLMERRLATESERLRELFHQAPGFMAMLRGPEHIFEMVNSSYYQLVGHRDILGKPVLEALPEVAEQGFNELLNRVYQTGEPFVGRGIAVTLQREPDSEPEERFVDFVYQPIKDAHGRVSGVFAEGSDVTEAKRAEAALRESEARANGVLRGMTEGFLLLDREFRILQINDEALRIDSRAAEEILGRTHWELWPHSVGTPVEDAYRRAMNERVPVSLEHRYVSDIHDVWLELRVFPVEDGGVASFYRDITERQKASEALRASEARLKAVLDNVPVGIIIAEAPSGRVVTGNPQAERIFRHPIHPTPDFEAYGQWRVHHPDGSPTAPQDYPIARAIQTGEITEGQEYLYRRGDDTVAWMRFAAAPIRNAEGTIVAGVVAAVDIDQEKQAEQHQQLLINELNHRVKNTLATVQSIASQTLRNAHTKEDARSAIEARLFALSRAHDVLTRENWESASLKEIVAEAMAPYRHERENRLHMKGPDVRLSPRMALAFAMALQELATNAVKYGALSGAEGQVHIAWSARHSGHERRLHLSWTESGGPAVEPPTRRGFGTRLIERSLAQDLDGEAKIQFAPAGVICTVDASLA</sequence>
<accession>A0A936ZDL0</accession>
<keyword evidence="4" id="KW-0597">Phosphoprotein</keyword>
<keyword evidence="9" id="KW-0547">Nucleotide-binding</keyword>
<dbReference type="CDD" id="cd00130">
    <property type="entry name" value="PAS"/>
    <property type="match status" value="1"/>
</dbReference>
<dbReference type="Proteomes" id="UP000605848">
    <property type="component" value="Unassembled WGS sequence"/>
</dbReference>
<keyword evidence="8" id="KW-0677">Repeat</keyword>
<dbReference type="PROSITE" id="PS50112">
    <property type="entry name" value="PAS"/>
    <property type="match status" value="1"/>
</dbReference>
<keyword evidence="10" id="KW-0418">Kinase</keyword>
<comment type="caution">
    <text evidence="15">The sequence shown here is derived from an EMBL/GenBank/DDBJ whole genome shotgun (WGS) entry which is preliminary data.</text>
</comment>
<dbReference type="EMBL" id="JAEQMY010000001">
    <property type="protein sequence ID" value="MBL0402503.1"/>
    <property type="molecule type" value="Genomic_DNA"/>
</dbReference>
<dbReference type="EC" id="2.7.13.3" evidence="2"/>
<dbReference type="InterPro" id="IPR000700">
    <property type="entry name" value="PAS-assoc_C"/>
</dbReference>
<dbReference type="SMART" id="SM00911">
    <property type="entry name" value="HWE_HK"/>
    <property type="match status" value="1"/>
</dbReference>
<keyword evidence="5" id="KW-0285">Flavoprotein</keyword>
<evidence type="ECO:0000256" key="5">
    <source>
        <dbReference type="ARBA" id="ARBA00022630"/>
    </source>
</evidence>
<dbReference type="PROSITE" id="PS50113">
    <property type="entry name" value="PAC"/>
    <property type="match status" value="2"/>
</dbReference>
<evidence type="ECO:0000256" key="7">
    <source>
        <dbReference type="ARBA" id="ARBA00022679"/>
    </source>
</evidence>
<evidence type="ECO:0000256" key="9">
    <source>
        <dbReference type="ARBA" id="ARBA00022741"/>
    </source>
</evidence>
<dbReference type="NCBIfam" id="TIGR00229">
    <property type="entry name" value="sensory_box"/>
    <property type="match status" value="2"/>
</dbReference>
<evidence type="ECO:0000256" key="3">
    <source>
        <dbReference type="ARBA" id="ARBA00021740"/>
    </source>
</evidence>
<keyword evidence="6" id="KW-0288">FMN</keyword>
<dbReference type="PANTHER" id="PTHR41523:SF7">
    <property type="entry name" value="HISTIDINE KINASE"/>
    <property type="match status" value="1"/>
</dbReference>
<evidence type="ECO:0000259" key="14">
    <source>
        <dbReference type="PROSITE" id="PS50113"/>
    </source>
</evidence>
<feature type="domain" description="PAC" evidence="14">
    <location>
        <begin position="249"/>
        <end position="304"/>
    </location>
</feature>
<dbReference type="InterPro" id="IPR036890">
    <property type="entry name" value="HATPase_C_sf"/>
</dbReference>
<dbReference type="SMART" id="SM00091">
    <property type="entry name" value="PAS"/>
    <property type="match status" value="4"/>
</dbReference>
<dbReference type="Gene3D" id="3.30.450.20">
    <property type="entry name" value="PAS domain"/>
    <property type="match status" value="4"/>
</dbReference>
<evidence type="ECO:0000313" key="15">
    <source>
        <dbReference type="EMBL" id="MBL0402503.1"/>
    </source>
</evidence>
<evidence type="ECO:0000256" key="6">
    <source>
        <dbReference type="ARBA" id="ARBA00022643"/>
    </source>
</evidence>
<keyword evidence="12" id="KW-0843">Virulence</keyword>
<dbReference type="InterPro" id="IPR013656">
    <property type="entry name" value="PAS_4"/>
</dbReference>
<dbReference type="InterPro" id="IPR011102">
    <property type="entry name" value="Sig_transdc_His_kinase_HWE"/>
</dbReference>
<proteinExistence type="predicted"/>
<dbReference type="AlphaFoldDB" id="A0A936ZDL0"/>
<evidence type="ECO:0000256" key="10">
    <source>
        <dbReference type="ARBA" id="ARBA00022777"/>
    </source>
</evidence>
<evidence type="ECO:0000256" key="8">
    <source>
        <dbReference type="ARBA" id="ARBA00022737"/>
    </source>
</evidence>
<evidence type="ECO:0000256" key="2">
    <source>
        <dbReference type="ARBA" id="ARBA00012438"/>
    </source>
</evidence>
<dbReference type="GO" id="GO:0005524">
    <property type="term" value="F:ATP binding"/>
    <property type="evidence" value="ECO:0007669"/>
    <property type="project" value="UniProtKB-KW"/>
</dbReference>
<evidence type="ECO:0000256" key="12">
    <source>
        <dbReference type="ARBA" id="ARBA00023026"/>
    </source>
</evidence>
<evidence type="ECO:0000259" key="13">
    <source>
        <dbReference type="PROSITE" id="PS50112"/>
    </source>
</evidence>
<evidence type="ECO:0000256" key="1">
    <source>
        <dbReference type="ARBA" id="ARBA00000085"/>
    </source>
</evidence>
<dbReference type="RefSeq" id="WP_202055185.1">
    <property type="nucleotide sequence ID" value="NZ_JAEQMY010000001.1"/>
</dbReference>
<protein>
    <recommendedName>
        <fullName evidence="3">Blue-light-activated histidine kinase</fullName>
        <ecNumber evidence="2">2.7.13.3</ecNumber>
    </recommendedName>
</protein>
<dbReference type="SUPFAM" id="SSF55785">
    <property type="entry name" value="PYP-like sensor domain (PAS domain)"/>
    <property type="match status" value="4"/>
</dbReference>
<name>A0A936ZDL0_9HYPH</name>
<dbReference type="Pfam" id="PF07536">
    <property type="entry name" value="HWE_HK"/>
    <property type="match status" value="1"/>
</dbReference>
<dbReference type="PANTHER" id="PTHR41523">
    <property type="entry name" value="TWO-COMPONENT SYSTEM SENSOR PROTEIN"/>
    <property type="match status" value="1"/>
</dbReference>
<reference evidence="15" key="1">
    <citation type="submission" date="2021-01" db="EMBL/GenBank/DDBJ databases">
        <title>Microvirga sp.</title>
        <authorList>
            <person name="Kim M.K."/>
        </authorList>
    </citation>
    <scope>NUCLEOTIDE SEQUENCE</scope>
    <source>
        <strain evidence="15">5420S-16</strain>
    </source>
</reference>
<dbReference type="InterPro" id="IPR000014">
    <property type="entry name" value="PAS"/>
</dbReference>
<keyword evidence="11" id="KW-0067">ATP-binding</keyword>
<feature type="domain" description="PAS" evidence="13">
    <location>
        <begin position="305"/>
        <end position="375"/>
    </location>
</feature>
<keyword evidence="7" id="KW-0808">Transferase</keyword>
<feature type="domain" description="PAC" evidence="14">
    <location>
        <begin position="505"/>
        <end position="557"/>
    </location>
</feature>
<dbReference type="Gene3D" id="3.30.565.10">
    <property type="entry name" value="Histidine kinase-like ATPase, C-terminal domain"/>
    <property type="match status" value="1"/>
</dbReference>
<keyword evidence="16" id="KW-1185">Reference proteome</keyword>
<dbReference type="GO" id="GO:0004673">
    <property type="term" value="F:protein histidine kinase activity"/>
    <property type="evidence" value="ECO:0007669"/>
    <property type="project" value="UniProtKB-EC"/>
</dbReference>
<comment type="catalytic activity">
    <reaction evidence="1">
        <text>ATP + protein L-histidine = ADP + protein N-phospho-L-histidine.</text>
        <dbReference type="EC" id="2.7.13.3"/>
    </reaction>
</comment>
<evidence type="ECO:0000256" key="11">
    <source>
        <dbReference type="ARBA" id="ARBA00022840"/>
    </source>
</evidence>
<organism evidence="15 16">
    <name type="scientific">Microvirga aerilata</name>
    <dbReference type="NCBI Taxonomy" id="670292"/>
    <lineage>
        <taxon>Bacteria</taxon>
        <taxon>Pseudomonadati</taxon>
        <taxon>Pseudomonadota</taxon>
        <taxon>Alphaproteobacteria</taxon>
        <taxon>Hyphomicrobiales</taxon>
        <taxon>Methylobacteriaceae</taxon>
        <taxon>Microvirga</taxon>
    </lineage>
</organism>